<dbReference type="EMBL" id="CALNXK010000039">
    <property type="protein sequence ID" value="CAH3124154.1"/>
    <property type="molecule type" value="Genomic_DNA"/>
</dbReference>
<keyword evidence="2" id="KW-1185">Reference proteome</keyword>
<organism evidence="1 2">
    <name type="scientific">Porites lobata</name>
    <dbReference type="NCBI Taxonomy" id="104759"/>
    <lineage>
        <taxon>Eukaryota</taxon>
        <taxon>Metazoa</taxon>
        <taxon>Cnidaria</taxon>
        <taxon>Anthozoa</taxon>
        <taxon>Hexacorallia</taxon>
        <taxon>Scleractinia</taxon>
        <taxon>Fungiina</taxon>
        <taxon>Poritidae</taxon>
        <taxon>Porites</taxon>
    </lineage>
</organism>
<evidence type="ECO:0000313" key="1">
    <source>
        <dbReference type="EMBL" id="CAH3124154.1"/>
    </source>
</evidence>
<protein>
    <submittedName>
        <fullName evidence="1">Uncharacterized protein</fullName>
    </submittedName>
</protein>
<reference evidence="1 2" key="1">
    <citation type="submission" date="2022-05" db="EMBL/GenBank/DDBJ databases">
        <authorList>
            <consortium name="Genoscope - CEA"/>
            <person name="William W."/>
        </authorList>
    </citation>
    <scope>NUCLEOTIDE SEQUENCE [LARGE SCALE GENOMIC DNA]</scope>
</reference>
<gene>
    <name evidence="1" type="ORF">PLOB_00030443</name>
</gene>
<evidence type="ECO:0000313" key="2">
    <source>
        <dbReference type="Proteomes" id="UP001159405"/>
    </source>
</evidence>
<accession>A0ABN8NXF4</accession>
<proteinExistence type="predicted"/>
<sequence>MPSTSRHDRWPLDPAVCMGWALVKPRAGPSTFTDTVKKCLTVKFDLGEQTGHKPDPLQVSNHMHKAKDAQNNRLFTREEWLTKSQVQGFFLPSQ</sequence>
<name>A0ABN8NXF4_9CNID</name>
<dbReference type="Proteomes" id="UP001159405">
    <property type="component" value="Unassembled WGS sequence"/>
</dbReference>
<comment type="caution">
    <text evidence="1">The sequence shown here is derived from an EMBL/GenBank/DDBJ whole genome shotgun (WGS) entry which is preliminary data.</text>
</comment>